<dbReference type="Proteomes" id="UP000800235">
    <property type="component" value="Unassembled WGS sequence"/>
</dbReference>
<protein>
    <submittedName>
        <fullName evidence="2">Uncharacterized protein</fullName>
    </submittedName>
</protein>
<dbReference type="EMBL" id="MU007022">
    <property type="protein sequence ID" value="KAF2433170.1"/>
    <property type="molecule type" value="Genomic_DNA"/>
</dbReference>
<dbReference type="AlphaFoldDB" id="A0A9P4NWY0"/>
<feature type="chain" id="PRO_5040362715" evidence="1">
    <location>
        <begin position="22"/>
        <end position="135"/>
    </location>
</feature>
<accession>A0A9P4NWY0</accession>
<evidence type="ECO:0000256" key="1">
    <source>
        <dbReference type="SAM" id="SignalP"/>
    </source>
</evidence>
<feature type="signal peptide" evidence="1">
    <location>
        <begin position="1"/>
        <end position="21"/>
    </location>
</feature>
<name>A0A9P4NWY0_9PEZI</name>
<keyword evidence="3" id="KW-1185">Reference proteome</keyword>
<sequence>MKTPTHHLTLLFLFLLTPALPTPIPTTATTLTQPLTAPEIALVNLFPGGTTCKGTRTPQRLARNVCYTTTSPSSVGFRIAAMVASVQGGKCSVVGYATGDCKGVGEGLIGGACYDGEEGVEGRPGSVKAVCGVGK</sequence>
<evidence type="ECO:0000313" key="3">
    <source>
        <dbReference type="Proteomes" id="UP000800235"/>
    </source>
</evidence>
<evidence type="ECO:0000313" key="2">
    <source>
        <dbReference type="EMBL" id="KAF2433170.1"/>
    </source>
</evidence>
<comment type="caution">
    <text evidence="2">The sequence shown here is derived from an EMBL/GenBank/DDBJ whole genome shotgun (WGS) entry which is preliminary data.</text>
</comment>
<proteinExistence type="predicted"/>
<organism evidence="2 3">
    <name type="scientific">Tothia fuscella</name>
    <dbReference type="NCBI Taxonomy" id="1048955"/>
    <lineage>
        <taxon>Eukaryota</taxon>
        <taxon>Fungi</taxon>
        <taxon>Dikarya</taxon>
        <taxon>Ascomycota</taxon>
        <taxon>Pezizomycotina</taxon>
        <taxon>Dothideomycetes</taxon>
        <taxon>Pleosporomycetidae</taxon>
        <taxon>Venturiales</taxon>
        <taxon>Cylindrosympodiaceae</taxon>
        <taxon>Tothia</taxon>
    </lineage>
</organism>
<gene>
    <name evidence="2" type="ORF">EJ08DRAFT_694822</name>
</gene>
<reference evidence="2" key="1">
    <citation type="journal article" date="2020" name="Stud. Mycol.">
        <title>101 Dothideomycetes genomes: a test case for predicting lifestyles and emergence of pathogens.</title>
        <authorList>
            <person name="Haridas S."/>
            <person name="Albert R."/>
            <person name="Binder M."/>
            <person name="Bloem J."/>
            <person name="Labutti K."/>
            <person name="Salamov A."/>
            <person name="Andreopoulos B."/>
            <person name="Baker S."/>
            <person name="Barry K."/>
            <person name="Bills G."/>
            <person name="Bluhm B."/>
            <person name="Cannon C."/>
            <person name="Castanera R."/>
            <person name="Culley D."/>
            <person name="Daum C."/>
            <person name="Ezra D."/>
            <person name="Gonzalez J."/>
            <person name="Henrissat B."/>
            <person name="Kuo A."/>
            <person name="Liang C."/>
            <person name="Lipzen A."/>
            <person name="Lutzoni F."/>
            <person name="Magnuson J."/>
            <person name="Mondo S."/>
            <person name="Nolan M."/>
            <person name="Ohm R."/>
            <person name="Pangilinan J."/>
            <person name="Park H.-J."/>
            <person name="Ramirez L."/>
            <person name="Alfaro M."/>
            <person name="Sun H."/>
            <person name="Tritt A."/>
            <person name="Yoshinaga Y."/>
            <person name="Zwiers L.-H."/>
            <person name="Turgeon B."/>
            <person name="Goodwin S."/>
            <person name="Spatafora J."/>
            <person name="Crous P."/>
            <person name="Grigoriev I."/>
        </authorList>
    </citation>
    <scope>NUCLEOTIDE SEQUENCE</scope>
    <source>
        <strain evidence="2">CBS 130266</strain>
    </source>
</reference>
<keyword evidence="1" id="KW-0732">Signal</keyword>